<dbReference type="Proteomes" id="UP000008387">
    <property type="component" value="Chromosome"/>
</dbReference>
<gene>
    <name evidence="1" type="ordered locus">HBZC1_00760</name>
</gene>
<proteinExistence type="predicted"/>
<dbReference type="KEGG" id="hbi:HBZC1_00760"/>
<keyword evidence="2" id="KW-1185">Reference proteome</keyword>
<dbReference type="HOGENOM" id="CLU_2935140_0_0_7"/>
<dbReference type="EMBL" id="FR871757">
    <property type="protein sequence ID" value="CCB79062.1"/>
    <property type="molecule type" value="Genomic_DNA"/>
</dbReference>
<name>F8KQQ8_HELBC</name>
<evidence type="ECO:0000313" key="2">
    <source>
        <dbReference type="Proteomes" id="UP000008387"/>
    </source>
</evidence>
<evidence type="ECO:0000313" key="1">
    <source>
        <dbReference type="EMBL" id="CCB79062.1"/>
    </source>
</evidence>
<accession>F8KQQ8</accession>
<reference evidence="1 2" key="1">
    <citation type="journal article" date="2011" name="J. Bacteriol.">
        <title>Genome sequence of Helicobacter bizzozeronii strain CIII-1, an isolate from human gastric mucosa.</title>
        <authorList>
            <person name="Schott T."/>
            <person name="Rossi M."/>
            <person name="Hanninen M.L."/>
        </authorList>
    </citation>
    <scope>NUCLEOTIDE SEQUENCE [LARGE SCALE GENOMIC DNA]</scope>
    <source>
        <strain evidence="1 2">CIII-1</strain>
    </source>
</reference>
<dbReference type="AlphaFoldDB" id="F8KQQ8"/>
<organism evidence="1 2">
    <name type="scientific">Helicobacter bizzozeronii (strain CIII-1)</name>
    <dbReference type="NCBI Taxonomy" id="1002804"/>
    <lineage>
        <taxon>Bacteria</taxon>
        <taxon>Pseudomonadati</taxon>
        <taxon>Campylobacterota</taxon>
        <taxon>Epsilonproteobacteria</taxon>
        <taxon>Campylobacterales</taxon>
        <taxon>Helicobacteraceae</taxon>
        <taxon>Helicobacter</taxon>
    </lineage>
</organism>
<protein>
    <submittedName>
        <fullName evidence="1">Uncharacterized protein</fullName>
    </submittedName>
</protein>
<sequence length="60" mass="7279">MESWLFQKACQAYTFTELTRNLQESMGFTFSLFRYGRLKDECLKEDDALLTLERVEQRYQ</sequence>